<sequence>MLDNPILKPLPFEPQEPVELGQCCGCGNEVYDIDECIDYDGDLIHDDVFCLASYMREIGDKVG</sequence>
<accession>A0A9Q4B1Z2</accession>
<dbReference type="AlphaFoldDB" id="A0A9Q4B1Z2"/>
<dbReference type="Proteomes" id="UP001057753">
    <property type="component" value="Unassembled WGS sequence"/>
</dbReference>
<dbReference type="RefSeq" id="WP_257821396.1">
    <property type="nucleotide sequence ID" value="NZ_JABXYM010000001.1"/>
</dbReference>
<evidence type="ECO:0000313" key="2">
    <source>
        <dbReference type="Proteomes" id="UP001057753"/>
    </source>
</evidence>
<proteinExistence type="predicted"/>
<gene>
    <name evidence="1" type="ORF">HXA33_10100</name>
</gene>
<dbReference type="EMBL" id="JABXYM010000001">
    <property type="protein sequence ID" value="MCR6096908.1"/>
    <property type="molecule type" value="Genomic_DNA"/>
</dbReference>
<comment type="caution">
    <text evidence="1">The sequence shown here is derived from an EMBL/GenBank/DDBJ whole genome shotgun (WGS) entry which is preliminary data.</text>
</comment>
<evidence type="ECO:0000313" key="1">
    <source>
        <dbReference type="EMBL" id="MCR6096908.1"/>
    </source>
</evidence>
<organism evidence="1 2">
    <name type="scientific">Salipaludibacillus agaradhaerens</name>
    <name type="common">Bacillus agaradhaerens</name>
    <dbReference type="NCBI Taxonomy" id="76935"/>
    <lineage>
        <taxon>Bacteria</taxon>
        <taxon>Bacillati</taxon>
        <taxon>Bacillota</taxon>
        <taxon>Bacilli</taxon>
        <taxon>Bacillales</taxon>
        <taxon>Bacillaceae</taxon>
    </lineage>
</organism>
<reference evidence="1" key="1">
    <citation type="submission" date="2020-06" db="EMBL/GenBank/DDBJ databases">
        <title>Insight into the genomes of haloalkaliphilic bacilli from Kenyan soda lakes.</title>
        <authorList>
            <person name="Mwirichia R."/>
            <person name="Villamizar G.C."/>
            <person name="Poehlein A."/>
            <person name="Mugweru J."/>
            <person name="Kipnyargis A."/>
            <person name="Kiplimo D."/>
            <person name="Orwa P."/>
            <person name="Daniel R."/>
        </authorList>
    </citation>
    <scope>NUCLEOTIDE SEQUENCE</scope>
    <source>
        <strain evidence="1">B1096_S55</strain>
    </source>
</reference>
<name>A0A9Q4B1Z2_SALAG</name>
<protein>
    <submittedName>
        <fullName evidence="1">Uncharacterized protein</fullName>
    </submittedName>
</protein>
<keyword evidence="2" id="KW-1185">Reference proteome</keyword>